<name>A0A1I0PK08_9EURY</name>
<dbReference type="Proteomes" id="UP000198518">
    <property type="component" value="Unassembled WGS sequence"/>
</dbReference>
<dbReference type="STRING" id="355548.SAMN04487945_1713"/>
<keyword evidence="1" id="KW-0812">Transmembrane</keyword>
<dbReference type="RefSeq" id="WP_089668900.1">
    <property type="nucleotide sequence ID" value="NZ_FOJA01000001.1"/>
</dbReference>
<proteinExistence type="predicted"/>
<evidence type="ECO:0000256" key="1">
    <source>
        <dbReference type="SAM" id="Phobius"/>
    </source>
</evidence>
<reference evidence="2 3" key="1">
    <citation type="submission" date="2016-10" db="EMBL/GenBank/DDBJ databases">
        <authorList>
            <person name="de Groot N.N."/>
        </authorList>
    </citation>
    <scope>NUCLEOTIDE SEQUENCE [LARGE SCALE GENOMIC DNA]</scope>
    <source>
        <strain evidence="2 3">CGMCC 1.5337</strain>
    </source>
</reference>
<feature type="transmembrane region" description="Helical" evidence="1">
    <location>
        <begin position="241"/>
        <end position="261"/>
    </location>
</feature>
<protein>
    <submittedName>
        <fullName evidence="2">Uncharacterized protein</fullName>
    </submittedName>
</protein>
<accession>A0A1I0PK08</accession>
<keyword evidence="1" id="KW-1133">Transmembrane helix</keyword>
<evidence type="ECO:0000313" key="2">
    <source>
        <dbReference type="EMBL" id="SEW14144.1"/>
    </source>
</evidence>
<dbReference type="PROSITE" id="PS00430">
    <property type="entry name" value="TONB_DEPENDENT_REC_1"/>
    <property type="match status" value="1"/>
</dbReference>
<evidence type="ECO:0000313" key="3">
    <source>
        <dbReference type="Proteomes" id="UP000198518"/>
    </source>
</evidence>
<gene>
    <name evidence="2" type="ORF">SAMN04487945_1713</name>
</gene>
<dbReference type="InterPro" id="IPR010916">
    <property type="entry name" value="TonB_box_CS"/>
</dbReference>
<dbReference type="AlphaFoldDB" id="A0A1I0PK08"/>
<dbReference type="OrthoDB" id="214459at2157"/>
<keyword evidence="1" id="KW-0472">Membrane</keyword>
<keyword evidence="3" id="KW-1185">Reference proteome</keyword>
<organism evidence="2 3">
    <name type="scientific">Halobacterium jilantaiense</name>
    <dbReference type="NCBI Taxonomy" id="355548"/>
    <lineage>
        <taxon>Archaea</taxon>
        <taxon>Methanobacteriati</taxon>
        <taxon>Methanobacteriota</taxon>
        <taxon>Stenosarchaea group</taxon>
        <taxon>Halobacteria</taxon>
        <taxon>Halobacteriales</taxon>
        <taxon>Halobacteriaceae</taxon>
        <taxon>Halobacterium</taxon>
    </lineage>
</organism>
<dbReference type="EMBL" id="FOJA01000001">
    <property type="protein sequence ID" value="SEW14144.1"/>
    <property type="molecule type" value="Genomic_DNA"/>
</dbReference>
<sequence>MQRRAAAVSVALFLLLAAGSYTLIGAAQQPAVSLEDPDYVVSENEERTIAGTSYTFSSVSDGSATATWLNESARYTGTWAVNDTVTVDGQNFTVAGLNESQGVFELREVQEVDRPTVEQNGTTYVVIEDGENRTLVPRESYLPEQTVYEYQVGDTVVYDGNENETAVASVSEEEVTVEWFAPDTIEVEFAEGENTSIADTPYLAHFDTADGQTALQLTTDYEDYHSDVDAQEHFHERTNGLWGVVIMALLAASLVVMLAFLPSRY</sequence>